<dbReference type="CDD" id="cd03784">
    <property type="entry name" value="GT1_Gtf-like"/>
    <property type="match status" value="1"/>
</dbReference>
<comment type="similarity">
    <text evidence="2 10">Belongs to the UDP-glycosyltransferase family.</text>
</comment>
<dbReference type="EC" id="2.4.1.17" evidence="11"/>
<evidence type="ECO:0000256" key="11">
    <source>
        <dbReference type="RuleBase" id="RU362059"/>
    </source>
</evidence>
<dbReference type="GO" id="GO:0016020">
    <property type="term" value="C:membrane"/>
    <property type="evidence" value="ECO:0007669"/>
    <property type="project" value="UniProtKB-SubCell"/>
</dbReference>
<dbReference type="PANTHER" id="PTHR48043">
    <property type="entry name" value="EG:EG0003.4 PROTEIN-RELATED"/>
    <property type="match status" value="1"/>
</dbReference>
<evidence type="ECO:0000256" key="8">
    <source>
        <dbReference type="ARBA" id="ARBA00023136"/>
    </source>
</evidence>
<dbReference type="PANTHER" id="PTHR48043:SF109">
    <property type="entry name" value="UDP-GLUCURONOSYLTRANSFERASE UGT-50-RELATED"/>
    <property type="match status" value="1"/>
</dbReference>
<evidence type="ECO:0000256" key="4">
    <source>
        <dbReference type="ARBA" id="ARBA00022679"/>
    </source>
</evidence>
<dbReference type="Pfam" id="PF00201">
    <property type="entry name" value="UDPGT"/>
    <property type="match status" value="1"/>
</dbReference>
<dbReference type="InterPro" id="IPR035595">
    <property type="entry name" value="UDP_glycos_trans_CS"/>
</dbReference>
<evidence type="ECO:0000256" key="1">
    <source>
        <dbReference type="ARBA" id="ARBA00004167"/>
    </source>
</evidence>
<dbReference type="SUPFAM" id="SSF53756">
    <property type="entry name" value="UDP-Glycosyltransferase/glycogen phosphorylase"/>
    <property type="match status" value="1"/>
</dbReference>
<evidence type="ECO:0000256" key="7">
    <source>
        <dbReference type="ARBA" id="ARBA00022989"/>
    </source>
</evidence>
<dbReference type="Gene3D" id="3.40.50.2000">
    <property type="entry name" value="Glycogen Phosphorylase B"/>
    <property type="match status" value="1"/>
</dbReference>
<comment type="catalytic activity">
    <reaction evidence="9 11">
        <text>glucuronate acceptor + UDP-alpha-D-glucuronate = acceptor beta-D-glucuronoside + UDP + H(+)</text>
        <dbReference type="Rhea" id="RHEA:21032"/>
        <dbReference type="ChEBI" id="CHEBI:15378"/>
        <dbReference type="ChEBI" id="CHEBI:58052"/>
        <dbReference type="ChEBI" id="CHEBI:58223"/>
        <dbReference type="ChEBI" id="CHEBI:132367"/>
        <dbReference type="ChEBI" id="CHEBI:132368"/>
        <dbReference type="EC" id="2.4.1.17"/>
    </reaction>
</comment>
<evidence type="ECO:0000313" key="12">
    <source>
        <dbReference type="EnsemblMetazoa" id="CJA17365b.1"/>
    </source>
</evidence>
<dbReference type="FunFam" id="3.40.50.2000:FF:000021">
    <property type="entry name" value="UDP-glucuronosyltransferase"/>
    <property type="match status" value="1"/>
</dbReference>
<reference evidence="12" key="2">
    <citation type="submission" date="2022-06" db="UniProtKB">
        <authorList>
            <consortium name="EnsemblMetazoa"/>
        </authorList>
    </citation>
    <scope>IDENTIFICATION</scope>
    <source>
        <strain evidence="12">DF5081</strain>
    </source>
</reference>
<dbReference type="InterPro" id="IPR050271">
    <property type="entry name" value="UDP-glycosyltransferase"/>
</dbReference>
<dbReference type="PROSITE" id="PS00375">
    <property type="entry name" value="UDPGT"/>
    <property type="match status" value="1"/>
</dbReference>
<feature type="transmembrane region" description="Helical" evidence="11">
    <location>
        <begin position="506"/>
        <end position="526"/>
    </location>
</feature>
<protein>
    <recommendedName>
        <fullName evidence="11">UDP-glucuronosyltransferase</fullName>
        <ecNumber evidence="11">2.4.1.17</ecNumber>
    </recommendedName>
</protein>
<dbReference type="InterPro" id="IPR002213">
    <property type="entry name" value="UDP_glucos_trans"/>
</dbReference>
<evidence type="ECO:0000256" key="2">
    <source>
        <dbReference type="ARBA" id="ARBA00009995"/>
    </source>
</evidence>
<evidence type="ECO:0000256" key="10">
    <source>
        <dbReference type="RuleBase" id="RU003718"/>
    </source>
</evidence>
<accession>A0A8R1I7P7</accession>
<evidence type="ECO:0000256" key="9">
    <source>
        <dbReference type="ARBA" id="ARBA00047475"/>
    </source>
</evidence>
<keyword evidence="3 10" id="KW-0328">Glycosyltransferase</keyword>
<evidence type="ECO:0000256" key="6">
    <source>
        <dbReference type="ARBA" id="ARBA00022729"/>
    </source>
</evidence>
<reference evidence="13" key="1">
    <citation type="submission" date="2010-08" db="EMBL/GenBank/DDBJ databases">
        <authorList>
            <consortium name="Caenorhabditis japonica Sequencing Consortium"/>
            <person name="Wilson R.K."/>
        </authorList>
    </citation>
    <scope>NUCLEOTIDE SEQUENCE [LARGE SCALE GENOMIC DNA]</scope>
    <source>
        <strain evidence="13">DF5081</strain>
    </source>
</reference>
<evidence type="ECO:0000313" key="13">
    <source>
        <dbReference type="Proteomes" id="UP000005237"/>
    </source>
</evidence>
<dbReference type="Proteomes" id="UP000005237">
    <property type="component" value="Unassembled WGS sequence"/>
</dbReference>
<evidence type="ECO:0000256" key="3">
    <source>
        <dbReference type="ARBA" id="ARBA00022676"/>
    </source>
</evidence>
<name>A0A8R1I7P7_CAEJA</name>
<dbReference type="EnsemblMetazoa" id="CJA17365b.1">
    <property type="protein sequence ID" value="CJA17365b.1"/>
    <property type="gene ID" value="WBGene00136569"/>
</dbReference>
<sequence>MYYSIMKRNPVQHLLPLLFLCFTSFIGPSRFIADAARILVYCPSISKSHVLLCSKYADLLHNAAHDTVLFIPSYYTQLDDFDGAKHAKVWRFQNFTDAYEKRMASFAGIMENSHIGFYDRLTNEVDFWMPMCQDLVNQLHRMQHIVDYKFDIALYNDIDPCNPAVVWSLGIPKTVLLSTEPIMDKIAWDLGLPSLPSYVPSVEENPNHDRMGFFDRILNAYKHFQSIVVHYLQDYHIQKVFQENFSKDFPPIQNIIRNCSVVLVNTDEMFDIPRPISTKFVYVGMLGGAEQTSLPSSLESAFNKGNKGSVFISFGTVAPFNILPKTVQLSIFHAIKNLPDYHFVLKVADGDKNATDMFANVPNVDLVHWVPQKAVLKHRNLKLFVSHGGMNSVLETMYHGVPMVIMPVFTDQFRNAKNVERRGAGVMVGRETVKQETFLEVISKVLEEESYTNSAQRISRLIQSRPFTPEERVLKWIDFVANHDIADQFDLESNNLTLAEINYVDVVSYLVLVPLLVFFFAFRNYFSNFGKQK</sequence>
<organism evidence="12 13">
    <name type="scientific">Caenorhabditis japonica</name>
    <dbReference type="NCBI Taxonomy" id="281687"/>
    <lineage>
        <taxon>Eukaryota</taxon>
        <taxon>Metazoa</taxon>
        <taxon>Ecdysozoa</taxon>
        <taxon>Nematoda</taxon>
        <taxon>Chromadorea</taxon>
        <taxon>Rhabditida</taxon>
        <taxon>Rhabditina</taxon>
        <taxon>Rhabditomorpha</taxon>
        <taxon>Rhabditoidea</taxon>
        <taxon>Rhabditidae</taxon>
        <taxon>Peloderinae</taxon>
        <taxon>Caenorhabditis</taxon>
    </lineage>
</organism>
<dbReference type="AlphaFoldDB" id="A0A8R1I7P7"/>
<proteinExistence type="inferred from homology"/>
<keyword evidence="5 11" id="KW-0812">Transmembrane</keyword>
<keyword evidence="13" id="KW-1185">Reference proteome</keyword>
<evidence type="ECO:0000256" key="5">
    <source>
        <dbReference type="ARBA" id="ARBA00022692"/>
    </source>
</evidence>
<keyword evidence="6" id="KW-0732">Signal</keyword>
<dbReference type="GO" id="GO:0015020">
    <property type="term" value="F:glucuronosyltransferase activity"/>
    <property type="evidence" value="ECO:0007669"/>
    <property type="project" value="UniProtKB-EC"/>
</dbReference>
<keyword evidence="8 11" id="KW-0472">Membrane</keyword>
<keyword evidence="4 10" id="KW-0808">Transferase</keyword>
<keyword evidence="7 11" id="KW-1133">Transmembrane helix</keyword>
<comment type="subcellular location">
    <subcellularLocation>
        <location evidence="1 11">Membrane</location>
        <topology evidence="1 11">Single-pass membrane protein</topology>
    </subcellularLocation>
</comment>